<proteinExistence type="inferred from homology"/>
<evidence type="ECO:0000256" key="19">
    <source>
        <dbReference type="SAM" id="MobiDB-lite"/>
    </source>
</evidence>
<evidence type="ECO:0000256" key="12">
    <source>
        <dbReference type="ARBA" id="ARBA00023004"/>
    </source>
</evidence>
<feature type="region of interest" description="Disordered" evidence="19">
    <location>
        <begin position="2012"/>
        <end position="2033"/>
    </location>
</feature>
<dbReference type="GO" id="GO:0003677">
    <property type="term" value="F:DNA binding"/>
    <property type="evidence" value="ECO:0007669"/>
    <property type="project" value="InterPro"/>
</dbReference>
<dbReference type="Proteomes" id="UP000694427">
    <property type="component" value="Unplaced"/>
</dbReference>
<feature type="compositionally biased region" description="Polar residues" evidence="19">
    <location>
        <begin position="941"/>
        <end position="954"/>
    </location>
</feature>
<evidence type="ECO:0000256" key="14">
    <source>
        <dbReference type="ARBA" id="ARBA00023242"/>
    </source>
</evidence>
<keyword evidence="14" id="KW-0539">Nucleus</keyword>
<evidence type="ECO:0000313" key="21">
    <source>
        <dbReference type="Ensembl" id="ENSCCRP00010024742.1"/>
    </source>
</evidence>
<protein>
    <recommendedName>
        <fullName evidence="18">Methylcytosine dioxygenase TET</fullName>
        <ecNumber evidence="18">1.14.11.80</ecNumber>
    </recommendedName>
</protein>
<dbReference type="GO" id="GO:0005694">
    <property type="term" value="C:chromosome"/>
    <property type="evidence" value="ECO:0007669"/>
    <property type="project" value="UniProtKB-SubCell"/>
</dbReference>
<comment type="catalytic activity">
    <reaction evidence="16 18">
        <text>a 5-hydroxymethyl-2'-deoxycytidine in DNA + 2-oxoglutarate + O2 = a 5-formyl-2'-deoxycytidine in DNA + succinate + CO2 + H2O</text>
        <dbReference type="Rhea" id="RHEA:53828"/>
        <dbReference type="Rhea" id="RHEA-COMP:13315"/>
        <dbReference type="Rhea" id="RHEA-COMP:13656"/>
        <dbReference type="ChEBI" id="CHEBI:15377"/>
        <dbReference type="ChEBI" id="CHEBI:15379"/>
        <dbReference type="ChEBI" id="CHEBI:16526"/>
        <dbReference type="ChEBI" id="CHEBI:16810"/>
        <dbReference type="ChEBI" id="CHEBI:30031"/>
        <dbReference type="ChEBI" id="CHEBI:136731"/>
        <dbReference type="ChEBI" id="CHEBI:137731"/>
        <dbReference type="EC" id="1.14.11.80"/>
    </reaction>
</comment>
<dbReference type="PROSITE" id="PS51058">
    <property type="entry name" value="ZF_CXXC"/>
    <property type="match status" value="1"/>
</dbReference>
<keyword evidence="13" id="KW-0238">DNA-binding</keyword>
<keyword evidence="8 18" id="KW-0862">Zinc</keyword>
<dbReference type="Pfam" id="PF12851">
    <property type="entry name" value="Tet_JBP"/>
    <property type="match status" value="1"/>
</dbReference>
<dbReference type="GO" id="GO:0045944">
    <property type="term" value="P:positive regulation of transcription by RNA polymerase II"/>
    <property type="evidence" value="ECO:0007669"/>
    <property type="project" value="TreeGrafter"/>
</dbReference>
<keyword evidence="6 18" id="KW-0479">Metal-binding</keyword>
<comment type="catalytic activity">
    <reaction evidence="18">
        <text>a 5-methyl-2'-deoxycytidine in DNA + 2-oxoglutarate + O2 = a 5-hydroxymethyl-2'-deoxycytidine in DNA + succinate + CO2</text>
        <dbReference type="Rhea" id="RHEA:52636"/>
        <dbReference type="Rhea" id="RHEA-COMP:11370"/>
        <dbReference type="Rhea" id="RHEA-COMP:13315"/>
        <dbReference type="ChEBI" id="CHEBI:15379"/>
        <dbReference type="ChEBI" id="CHEBI:16526"/>
        <dbReference type="ChEBI" id="CHEBI:16810"/>
        <dbReference type="ChEBI" id="CHEBI:30031"/>
        <dbReference type="ChEBI" id="CHEBI:85454"/>
        <dbReference type="ChEBI" id="CHEBI:136731"/>
        <dbReference type="EC" id="1.14.11.80"/>
    </reaction>
</comment>
<dbReference type="PANTHER" id="PTHR23358:SF4">
    <property type="entry name" value="METHYLCYTOSINE DIOXYGENASE TET3"/>
    <property type="match status" value="1"/>
</dbReference>
<accession>A0A8C1IYY6</accession>
<feature type="region of interest" description="Disordered" evidence="19">
    <location>
        <begin position="727"/>
        <end position="750"/>
    </location>
</feature>
<feature type="compositionally biased region" description="Low complexity" evidence="19">
    <location>
        <begin position="1754"/>
        <end position="1768"/>
    </location>
</feature>
<comment type="subcellular location">
    <subcellularLocation>
        <location evidence="2">Chromosome</location>
    </subcellularLocation>
    <subcellularLocation>
        <location evidence="1">Nucleus</location>
    </subcellularLocation>
</comment>
<comment type="catalytic activity">
    <reaction evidence="15 18">
        <text>a 5-formyl-2'-deoxycytidine in DNA + 2-oxoglutarate + O2 = a 5-carboxyl-2'-deoxycytidine in DNA + succinate + CO2 + H(+)</text>
        <dbReference type="Rhea" id="RHEA:53832"/>
        <dbReference type="Rhea" id="RHEA-COMP:13656"/>
        <dbReference type="Rhea" id="RHEA-COMP:13657"/>
        <dbReference type="ChEBI" id="CHEBI:15378"/>
        <dbReference type="ChEBI" id="CHEBI:15379"/>
        <dbReference type="ChEBI" id="CHEBI:16526"/>
        <dbReference type="ChEBI" id="CHEBI:16810"/>
        <dbReference type="ChEBI" id="CHEBI:30031"/>
        <dbReference type="ChEBI" id="CHEBI:137731"/>
        <dbReference type="ChEBI" id="CHEBI:137732"/>
        <dbReference type="EC" id="1.14.11.80"/>
    </reaction>
</comment>
<evidence type="ECO:0000256" key="10">
    <source>
        <dbReference type="ARBA" id="ARBA00022964"/>
    </source>
</evidence>
<dbReference type="InterPro" id="IPR002857">
    <property type="entry name" value="Znf_CXXC"/>
</dbReference>
<keyword evidence="10 18" id="KW-0223">Dioxygenase</keyword>
<evidence type="ECO:0000256" key="8">
    <source>
        <dbReference type="ARBA" id="ARBA00022833"/>
    </source>
</evidence>
<organism evidence="21 22">
    <name type="scientific">Cyprinus carpio</name>
    <name type="common">Common carp</name>
    <dbReference type="NCBI Taxonomy" id="7962"/>
    <lineage>
        <taxon>Eukaryota</taxon>
        <taxon>Metazoa</taxon>
        <taxon>Chordata</taxon>
        <taxon>Craniata</taxon>
        <taxon>Vertebrata</taxon>
        <taxon>Euteleostomi</taxon>
        <taxon>Actinopterygii</taxon>
        <taxon>Neopterygii</taxon>
        <taxon>Teleostei</taxon>
        <taxon>Ostariophysi</taxon>
        <taxon>Cypriniformes</taxon>
        <taxon>Cyprinidae</taxon>
        <taxon>Cyprininae</taxon>
        <taxon>Cyprinus</taxon>
    </lineage>
</organism>
<dbReference type="Pfam" id="PF02008">
    <property type="entry name" value="zf-CXXC"/>
    <property type="match status" value="1"/>
</dbReference>
<comment type="cofactor">
    <cofactor evidence="18">
        <name>Fe(2+)</name>
        <dbReference type="ChEBI" id="CHEBI:29033"/>
    </cofactor>
    <text evidence="18">Binds 1 Fe(2+) ion per subunit.</text>
</comment>
<evidence type="ECO:0000256" key="1">
    <source>
        <dbReference type="ARBA" id="ARBA00004123"/>
    </source>
</evidence>
<feature type="region of interest" description="Disordered" evidence="19">
    <location>
        <begin position="222"/>
        <end position="241"/>
    </location>
</feature>
<evidence type="ECO:0000256" key="2">
    <source>
        <dbReference type="ARBA" id="ARBA00004286"/>
    </source>
</evidence>
<feature type="compositionally biased region" description="Pro residues" evidence="19">
    <location>
        <begin position="405"/>
        <end position="414"/>
    </location>
</feature>
<evidence type="ECO:0000256" key="4">
    <source>
        <dbReference type="ARBA" id="ARBA00022454"/>
    </source>
</evidence>
<comment type="cofactor">
    <cofactor evidence="18">
        <name>Zn(2+)</name>
        <dbReference type="ChEBI" id="CHEBI:29105"/>
    </cofactor>
    <text evidence="18">The zinc ions have a structural role.</text>
</comment>
<feature type="compositionally biased region" description="Polar residues" evidence="19">
    <location>
        <begin position="831"/>
        <end position="842"/>
    </location>
</feature>
<evidence type="ECO:0000256" key="5">
    <source>
        <dbReference type="ARBA" id="ARBA00022473"/>
    </source>
</evidence>
<dbReference type="GO" id="GO:0040029">
    <property type="term" value="P:epigenetic regulation of gene expression"/>
    <property type="evidence" value="ECO:0007669"/>
    <property type="project" value="InterPro"/>
</dbReference>
<keyword evidence="7 17" id="KW-0863">Zinc-finger</keyword>
<reference evidence="21" key="2">
    <citation type="submission" date="2025-09" db="UniProtKB">
        <authorList>
            <consortium name="Ensembl"/>
        </authorList>
    </citation>
    <scope>IDENTIFICATION</scope>
</reference>
<feature type="region of interest" description="Disordered" evidence="19">
    <location>
        <begin position="821"/>
        <end position="842"/>
    </location>
</feature>
<feature type="region of interest" description="Disordered" evidence="19">
    <location>
        <begin position="1626"/>
        <end position="1902"/>
    </location>
</feature>
<feature type="compositionally biased region" description="Low complexity" evidence="19">
    <location>
        <begin position="472"/>
        <end position="497"/>
    </location>
</feature>
<comment type="function">
    <text evidence="18">Dioxygenase that catalyzes the conversion of the modified genomic base 5-methylcytosine (5mC) into 5-hydroxymethylcytosine (5hmC) and plays a key role in epigenetic chromatin reprogramming during embryonic development.</text>
</comment>
<evidence type="ECO:0000256" key="9">
    <source>
        <dbReference type="ARBA" id="ARBA00022853"/>
    </source>
</evidence>
<evidence type="ECO:0000256" key="17">
    <source>
        <dbReference type="PROSITE-ProRule" id="PRU00509"/>
    </source>
</evidence>
<evidence type="ECO:0000256" key="7">
    <source>
        <dbReference type="ARBA" id="ARBA00022771"/>
    </source>
</evidence>
<keyword evidence="22" id="KW-1185">Reference proteome</keyword>
<feature type="compositionally biased region" description="Polar residues" evidence="19">
    <location>
        <begin position="375"/>
        <end position="395"/>
    </location>
</feature>
<comment type="similarity">
    <text evidence="3 18">Belongs to the TET family.</text>
</comment>
<dbReference type="GO" id="GO:0005634">
    <property type="term" value="C:nucleus"/>
    <property type="evidence" value="ECO:0007669"/>
    <property type="project" value="UniProtKB-UniRule"/>
</dbReference>
<evidence type="ECO:0000256" key="13">
    <source>
        <dbReference type="ARBA" id="ARBA00023125"/>
    </source>
</evidence>
<dbReference type="InterPro" id="IPR040175">
    <property type="entry name" value="TET1/2/3"/>
</dbReference>
<keyword evidence="12 18" id="KW-0408">Iron</keyword>
<feature type="compositionally biased region" description="Low complexity" evidence="19">
    <location>
        <begin position="1694"/>
        <end position="1703"/>
    </location>
</feature>
<dbReference type="GO" id="GO:0008270">
    <property type="term" value="F:zinc ion binding"/>
    <property type="evidence" value="ECO:0007669"/>
    <property type="project" value="UniProtKB-UniRule"/>
</dbReference>
<feature type="compositionally biased region" description="Pro residues" evidence="19">
    <location>
        <begin position="1769"/>
        <end position="1779"/>
    </location>
</feature>
<feature type="compositionally biased region" description="Polar residues" evidence="19">
    <location>
        <begin position="507"/>
        <end position="520"/>
    </location>
</feature>
<keyword evidence="9" id="KW-0156">Chromatin regulator</keyword>
<dbReference type="Ensembl" id="ENSCCRT00010027129.1">
    <property type="protein sequence ID" value="ENSCCRP00010024742.1"/>
    <property type="gene ID" value="ENSCCRG00010010654.1"/>
</dbReference>
<feature type="region of interest" description="Disordered" evidence="19">
    <location>
        <begin position="450"/>
        <end position="575"/>
    </location>
</feature>
<feature type="compositionally biased region" description="Polar residues" evidence="19">
    <location>
        <begin position="555"/>
        <end position="575"/>
    </location>
</feature>
<dbReference type="EC" id="1.14.11.80" evidence="18"/>
<keyword evidence="11 18" id="KW-0560">Oxidoreductase</keyword>
<feature type="domain" description="CXXC-type" evidence="20">
    <location>
        <begin position="71"/>
        <end position="112"/>
    </location>
</feature>
<keyword evidence="5" id="KW-0217">Developmental protein</keyword>
<feature type="region of interest" description="Disordered" evidence="19">
    <location>
        <begin position="927"/>
        <end position="980"/>
    </location>
</feature>
<sequence>MHKLRGGPGPPVQDIYEFSLDEEDPKIFLGARSARVVSPAADYIRSEHEQAGMFSLPQMEGQEPMEPMVPLKKKRKRCGLCGPCMRKENCGTCSNCLNRKIGHQICKLRKCDDLKRRKCPWEVEYFEDVKTQSIIPNLAKETVSVVGSVDGPRGRGQMEIGSHDRLDEGVLNQELSNGLSKHATNEENICDEEVRGMAREQHQHNYHEGAGCISQTPGWVPEHAGKSNPESQQGAWSGQNASTPVNDVDIEDARTLVAFSATVGSLPPYTNHRPSETPTAQLYERFNQEMSNLGEEARQKGVDGELHPPEDLNTLQAALSKARHGHKPPNCDCDGPDCPDYLEWLEKQIKMVANCQDKGSSKILGAPLQPHAQHRNAQSQPQQCGGNSLCVQDTNPHPHVNQPSAPRPFGPPAPIPCSPSVLSIAKERNVSLQTAIAIEALTQLSATDPQTVVPPAESSPANHHQHLPTSYPQSMPQVVSSSPGPLSSSSATSAMPQSIPPGHYPQQEISWDQQRPQSQGEAPAPNILSSPSNYASTYPSSKSPFTSIHPPTPNPRLQQWNQGTAGSCEKSSPRNPWMNTDSQLCFVNPSKGSSDPVSELKQLLGDASGKYTNSAFKFPLPHPSLQDGRKGSLTVMSHIKQEVDIKEYLGSGCAVMGQEGVVNGQQQFQGQQFSPTIRHLTQAALQQHLHHKRNLFSNSPAFNPLAPMACQNLRKWWPQTIPEGPLTIKQEHKEPKKKKSAQSSPLVKQPVGGLFGSLGTPLPKPKQIVIKKHKQKASQPTFLPQNQIVLLKPPLISPGCAPSLSQLAPSLPGMEAGLPPSQVAESHLAPAQSQESILKSSSAPISENTLSSFTPVSVLAPSTQKVIACSGPAGSNDNSILTTSITPQTSTTQQAPSLAGLSNLDPKFEELIRQFEEEFGDTISSASAAETPENGPAQPVVTESQSNSGQTRPESPSPKQPNNCPAFPSNDSDPMDEGQKDMAERLKEKTPLPSEELCTIKQESEECEVDVKPSGQSLSLAQDAFLERQHPFNAPFSPPTKRIKIESSGGVTVLSTTACLSADRERADLNTPTKDIFPSSPSLKGFLESPLRYLDTPTKNLLDTPVKDAQPDFPTCDCIDQVLEKEEGPYYNHLGSGRDIASVRQLMEERYGEKGEAVRIERVVYTGKEGKSSQGCPIAKWVIRRSSEKEKLLCVVKQRPGHHCVNTVIVVVILCWEGVPRALGDKLYKEVTETLIKYGNPTSRRCGLNDDRTCACQGKDPETCGASFSFGCSWSMYFNGCKYARSKTPRKFRLHGEHPEEEDNLRDNFQNLATHVAPVYKRLAPQAYSNQCLNEKIASDCRLGLKEGRPFSGVTACMDFCAHAHKDQHNLHNGCTVVCTLTKEDNRRVGTIPEDEQLHVLPLYKISSTDEFGSEENQRLKMQTGAIQVLTNFRRQVRKLPEPAKSCRQRRLEAKKAASEKKNRKLHLAETPEKTVKMEMCHVESPHPQQGNKAIPKQEVKPTIKKPVDHFQPFNGAIHGYPALGNGKTTSDPHSMHSSLSYPGNYARGRIPTNSQPPAQSPINGFHPNLQEIRYGYYNYPPSALFPPGRLGYDNGAWPKAGEPSATPFDQKPDVQCLQAKLAQAYPSRPVHSQQQMADASIQGFPHPSEVSQSPVPPSRTPSLEQTHRSSPIIKQEPMDVPLYDGRSDGQAQSCPSTPSTTPKPEGWPGHKPNGSLVPQGWDGNIRSGPTDLSFTPDKQRLHQQHPHQHEHPQYLQQQQWNSYSCPNSPMPSPAPSPSPSLKTGPSPAPSPHPSTPRQWVSPAPSPQPKAWGPYGPIGYGTGCIRQGNPAGALPDKMLSQAGENCGSAPLGLQEKAWKSGGGSAAGSTPSPAPEGRLFPDALQKSDGQACWDSEAETQSEREEEEVWSDSEHNFLDPNIGGVAVAPAHGSILIECARRELHATTPLKKPDRSHPSRISLVFYQHKSLNQPCHGLALWESKMKLLAERARQRQQEAALLGLSQEDLKAYAKKRKWPAGSASPSPGQTKDKREGVMTRMAPTQHTTTLVTVSPYPSTHLTGPYSRFV</sequence>
<dbReference type="SMART" id="SM01333">
    <property type="entry name" value="Tet_JBP"/>
    <property type="match status" value="1"/>
</dbReference>
<evidence type="ECO:0000256" key="11">
    <source>
        <dbReference type="ARBA" id="ARBA00023002"/>
    </source>
</evidence>
<dbReference type="InterPro" id="IPR046942">
    <property type="entry name" value="TET_oxygenase"/>
</dbReference>
<name>A0A8C1IYY6_CYPCA</name>
<feature type="compositionally biased region" description="Polar residues" evidence="19">
    <location>
        <begin position="459"/>
        <end position="471"/>
    </location>
</feature>
<feature type="compositionally biased region" description="Polar residues" evidence="19">
    <location>
        <begin position="527"/>
        <end position="546"/>
    </location>
</feature>
<feature type="compositionally biased region" description="Polar residues" evidence="19">
    <location>
        <begin position="228"/>
        <end position="241"/>
    </location>
</feature>
<evidence type="ECO:0000259" key="20">
    <source>
        <dbReference type="PROSITE" id="PS51058"/>
    </source>
</evidence>
<dbReference type="GO" id="GO:0141166">
    <property type="term" value="P:chromosomal 5-methylcytosine DNA demethylation pathway"/>
    <property type="evidence" value="ECO:0007669"/>
    <property type="project" value="UniProtKB-UniRule"/>
</dbReference>
<dbReference type="GO" id="GO:0070579">
    <property type="term" value="F:DNA 5-methylcytosine dioxygenase activity"/>
    <property type="evidence" value="ECO:0007669"/>
    <property type="project" value="UniProtKB-UniRule"/>
</dbReference>
<evidence type="ECO:0000256" key="16">
    <source>
        <dbReference type="ARBA" id="ARBA00049431"/>
    </source>
</evidence>
<evidence type="ECO:0000313" key="22">
    <source>
        <dbReference type="Proteomes" id="UP000694427"/>
    </source>
</evidence>
<reference evidence="21" key="1">
    <citation type="submission" date="2025-08" db="UniProtKB">
        <authorList>
            <consortium name="Ensembl"/>
        </authorList>
    </citation>
    <scope>IDENTIFICATION</scope>
</reference>
<keyword evidence="4" id="KW-0158">Chromosome</keyword>
<dbReference type="PANTHER" id="PTHR23358">
    <property type="entry name" value="METHYLCYTOSINE DIOXYGENASE TET"/>
    <property type="match status" value="1"/>
</dbReference>
<dbReference type="InterPro" id="IPR024779">
    <property type="entry name" value="2OGFeDO_JBP1/TET_oxygenase_dom"/>
</dbReference>
<evidence type="ECO:0000256" key="6">
    <source>
        <dbReference type="ARBA" id="ARBA00022723"/>
    </source>
</evidence>
<feature type="region of interest" description="Disordered" evidence="19">
    <location>
        <begin position="370"/>
        <end position="414"/>
    </location>
</feature>
<evidence type="ECO:0000256" key="3">
    <source>
        <dbReference type="ARBA" id="ARBA00007502"/>
    </source>
</evidence>
<evidence type="ECO:0000256" key="15">
    <source>
        <dbReference type="ARBA" id="ARBA00047840"/>
    </source>
</evidence>
<evidence type="ECO:0000256" key="18">
    <source>
        <dbReference type="RuleBase" id="RU367064"/>
    </source>
</evidence>